<gene>
    <name evidence="10" type="ORF">ACFFI0_03425</name>
</gene>
<evidence type="ECO:0000313" key="11">
    <source>
        <dbReference type="Proteomes" id="UP001589774"/>
    </source>
</evidence>
<dbReference type="RefSeq" id="WP_130854680.1">
    <property type="nucleotide sequence ID" value="NZ_JBHLWO010000001.1"/>
</dbReference>
<feature type="coiled-coil region" evidence="8">
    <location>
        <begin position="151"/>
        <end position="178"/>
    </location>
</feature>
<reference evidence="10 11" key="1">
    <citation type="submission" date="2024-09" db="EMBL/GenBank/DDBJ databases">
        <authorList>
            <person name="Sun Q."/>
            <person name="Mori K."/>
        </authorList>
    </citation>
    <scope>NUCLEOTIDE SEQUENCE [LARGE SCALE GENOMIC DNA]</scope>
    <source>
        <strain evidence="10 11">CCM 7765</strain>
    </source>
</reference>
<comment type="subcellular location">
    <subcellularLocation>
        <location evidence="1">Cell outer membrane</location>
    </subcellularLocation>
</comment>
<feature type="chain" id="PRO_5046869966" evidence="9">
    <location>
        <begin position="22"/>
        <end position="441"/>
    </location>
</feature>
<dbReference type="EMBL" id="JBHLWO010000001">
    <property type="protein sequence ID" value="MFC0317341.1"/>
    <property type="molecule type" value="Genomic_DNA"/>
</dbReference>
<keyword evidence="3" id="KW-0813">Transport</keyword>
<keyword evidence="5" id="KW-0812">Transmembrane</keyword>
<dbReference type="InterPro" id="IPR051906">
    <property type="entry name" value="TolC-like"/>
</dbReference>
<evidence type="ECO:0000256" key="3">
    <source>
        <dbReference type="ARBA" id="ARBA00022448"/>
    </source>
</evidence>
<protein>
    <submittedName>
        <fullName evidence="10">TolC family protein</fullName>
    </submittedName>
</protein>
<dbReference type="SUPFAM" id="SSF56954">
    <property type="entry name" value="Outer membrane efflux proteins (OEP)"/>
    <property type="match status" value="1"/>
</dbReference>
<evidence type="ECO:0000256" key="1">
    <source>
        <dbReference type="ARBA" id="ARBA00004442"/>
    </source>
</evidence>
<keyword evidence="9" id="KW-0732">Signal</keyword>
<dbReference type="Gene3D" id="1.20.1600.10">
    <property type="entry name" value="Outer membrane efflux proteins (OEP)"/>
    <property type="match status" value="1"/>
</dbReference>
<keyword evidence="4" id="KW-1134">Transmembrane beta strand</keyword>
<evidence type="ECO:0000313" key="10">
    <source>
        <dbReference type="EMBL" id="MFC0317341.1"/>
    </source>
</evidence>
<comment type="caution">
    <text evidence="10">The sequence shown here is derived from an EMBL/GenBank/DDBJ whole genome shotgun (WGS) entry which is preliminary data.</text>
</comment>
<keyword evidence="8" id="KW-0175">Coiled coil</keyword>
<keyword evidence="11" id="KW-1185">Reference proteome</keyword>
<keyword evidence="6" id="KW-0472">Membrane</keyword>
<evidence type="ECO:0000256" key="9">
    <source>
        <dbReference type="SAM" id="SignalP"/>
    </source>
</evidence>
<dbReference type="InterPro" id="IPR003423">
    <property type="entry name" value="OMP_efflux"/>
</dbReference>
<evidence type="ECO:0000256" key="7">
    <source>
        <dbReference type="ARBA" id="ARBA00023237"/>
    </source>
</evidence>
<dbReference type="Pfam" id="PF02321">
    <property type="entry name" value="OEP"/>
    <property type="match status" value="2"/>
</dbReference>
<evidence type="ECO:0000256" key="8">
    <source>
        <dbReference type="SAM" id="Coils"/>
    </source>
</evidence>
<feature type="signal peptide" evidence="9">
    <location>
        <begin position="1"/>
        <end position="21"/>
    </location>
</feature>
<organism evidence="10 11">
    <name type="scientific">Olivibacter oleidegradans</name>
    <dbReference type="NCBI Taxonomy" id="760123"/>
    <lineage>
        <taxon>Bacteria</taxon>
        <taxon>Pseudomonadati</taxon>
        <taxon>Bacteroidota</taxon>
        <taxon>Sphingobacteriia</taxon>
        <taxon>Sphingobacteriales</taxon>
        <taxon>Sphingobacteriaceae</taxon>
        <taxon>Olivibacter</taxon>
    </lineage>
</organism>
<proteinExistence type="inferred from homology"/>
<sequence>MNTLKRAILFFLYILPLITHGQDSVKTHYNLEECIALALKNNAEAQKSANSSQAASLDLKQAKAALLPTLSGSFDHNINTGFSTDPITNAIVSENITSGNQRLNTNMVLFNGLNLLRTIRQQAFAYKATQMDEQRIKDNLTMDVILAYLQVITAKDALEQYKQQRDVTKKQLERLAILNRDGAVAPGEYYDVKGQFSGDQITVLTGENTLRTNVIVLTRLLNIPYSQALSFEPINQLPDVSSASLSQEALYERAAASLGTLKAAQFWKESAEYQLKATRSLYFPTLSLGANLTSRYSNADENRGTYMDQIQDNLGKGAGLTLSIPILDGFRRRINVSRAKLELRNAEIDLENTENNLQQQTAQVLINLQTAKEKYLEIREQVEAYKESFRVAEVRFEAGDINSVEFLLQKTKYDQANISLVVAQYEWQLRQRIANYYNGQR</sequence>
<evidence type="ECO:0000256" key="5">
    <source>
        <dbReference type="ARBA" id="ARBA00022692"/>
    </source>
</evidence>
<accession>A0ABV6HEN3</accession>
<evidence type="ECO:0000256" key="2">
    <source>
        <dbReference type="ARBA" id="ARBA00007613"/>
    </source>
</evidence>
<evidence type="ECO:0000256" key="6">
    <source>
        <dbReference type="ARBA" id="ARBA00023136"/>
    </source>
</evidence>
<name>A0ABV6HEN3_9SPHI</name>
<evidence type="ECO:0000256" key="4">
    <source>
        <dbReference type="ARBA" id="ARBA00022452"/>
    </source>
</evidence>
<comment type="similarity">
    <text evidence="2">Belongs to the outer membrane factor (OMF) (TC 1.B.17) family.</text>
</comment>
<keyword evidence="7" id="KW-0998">Cell outer membrane</keyword>
<dbReference type="PANTHER" id="PTHR30026:SF20">
    <property type="entry name" value="OUTER MEMBRANE PROTEIN TOLC"/>
    <property type="match status" value="1"/>
</dbReference>
<dbReference type="PANTHER" id="PTHR30026">
    <property type="entry name" value="OUTER MEMBRANE PROTEIN TOLC"/>
    <property type="match status" value="1"/>
</dbReference>
<dbReference type="Proteomes" id="UP001589774">
    <property type="component" value="Unassembled WGS sequence"/>
</dbReference>
<feature type="coiled-coil region" evidence="8">
    <location>
        <begin position="336"/>
        <end position="388"/>
    </location>
</feature>